<accession>A0A2H0TWE2</accession>
<evidence type="ECO:0000313" key="2">
    <source>
        <dbReference type="EMBL" id="PIR76484.1"/>
    </source>
</evidence>
<dbReference type="Proteomes" id="UP000231530">
    <property type="component" value="Unassembled WGS sequence"/>
</dbReference>
<evidence type="ECO:0000313" key="3">
    <source>
        <dbReference type="Proteomes" id="UP000231530"/>
    </source>
</evidence>
<gene>
    <name evidence="2" type="ORF">COU32_01850</name>
</gene>
<sequence length="86" mass="9616">MEEQNGNDDVRAMDQWQVRKPQKGAYATARGAREGPSDLPKMQRHGDARRHHEATAGGRHGGHPYRRGTHRLRDRPGAEADRPALG</sequence>
<reference evidence="3" key="1">
    <citation type="submission" date="2017-09" db="EMBL/GenBank/DDBJ databases">
        <title>Depth-based differentiation of microbial function through sediment-hosted aquifers and enrichment of novel symbionts in the deep terrestrial subsurface.</title>
        <authorList>
            <person name="Probst A.J."/>
            <person name="Ladd B."/>
            <person name="Jarett J.K."/>
            <person name="Geller-Mcgrath D.E."/>
            <person name="Sieber C.M.K."/>
            <person name="Emerson J.B."/>
            <person name="Anantharaman K."/>
            <person name="Thomas B.C."/>
            <person name="Malmstrom R."/>
            <person name="Stieglmeier M."/>
            <person name="Klingl A."/>
            <person name="Woyke T."/>
            <person name="Ryan C.M."/>
            <person name="Banfield J.F."/>
        </authorList>
    </citation>
    <scope>NUCLEOTIDE SEQUENCE [LARGE SCALE GENOMIC DNA]</scope>
</reference>
<feature type="region of interest" description="Disordered" evidence="1">
    <location>
        <begin position="1"/>
        <end position="86"/>
    </location>
</feature>
<proteinExistence type="predicted"/>
<feature type="compositionally biased region" description="Basic residues" evidence="1">
    <location>
        <begin position="60"/>
        <end position="73"/>
    </location>
</feature>
<dbReference type="AlphaFoldDB" id="A0A2H0TWE2"/>
<name>A0A2H0TWE2_9BACT</name>
<organism evidence="2 3">
    <name type="scientific">Candidatus Magasanikbacteria bacterium CG10_big_fil_rev_8_21_14_0_10_42_10</name>
    <dbReference type="NCBI Taxonomy" id="1974649"/>
    <lineage>
        <taxon>Bacteria</taxon>
        <taxon>Candidatus Magasanikiibacteriota</taxon>
    </lineage>
</organism>
<evidence type="ECO:0000256" key="1">
    <source>
        <dbReference type="SAM" id="MobiDB-lite"/>
    </source>
</evidence>
<dbReference type="EMBL" id="PFBY01000023">
    <property type="protein sequence ID" value="PIR76484.1"/>
    <property type="molecule type" value="Genomic_DNA"/>
</dbReference>
<feature type="compositionally biased region" description="Basic and acidic residues" evidence="1">
    <location>
        <begin position="74"/>
        <end position="86"/>
    </location>
</feature>
<protein>
    <submittedName>
        <fullName evidence="2">Uncharacterized protein</fullName>
    </submittedName>
</protein>
<comment type="caution">
    <text evidence="2">The sequence shown here is derived from an EMBL/GenBank/DDBJ whole genome shotgun (WGS) entry which is preliminary data.</text>
</comment>